<dbReference type="STRING" id="1245469.S58_31900"/>
<dbReference type="EMBL" id="AP012603">
    <property type="protein sequence ID" value="BAM89188.1"/>
    <property type="molecule type" value="Genomic_DNA"/>
</dbReference>
<evidence type="ECO:0000313" key="8">
    <source>
        <dbReference type="Proteomes" id="UP000011841"/>
    </source>
</evidence>
<keyword evidence="5" id="KW-0732">Signal</keyword>
<name>M4Z6M0_9BRAD</name>
<evidence type="ECO:0000259" key="6">
    <source>
        <dbReference type="PROSITE" id="PS51007"/>
    </source>
</evidence>
<proteinExistence type="predicted"/>
<accession>M4Z6M0</accession>
<organism evidence="7 8">
    <name type="scientific">Bradyrhizobium oligotrophicum S58</name>
    <dbReference type="NCBI Taxonomy" id="1245469"/>
    <lineage>
        <taxon>Bacteria</taxon>
        <taxon>Pseudomonadati</taxon>
        <taxon>Pseudomonadota</taxon>
        <taxon>Alphaproteobacteria</taxon>
        <taxon>Hyphomicrobiales</taxon>
        <taxon>Nitrobacteraceae</taxon>
        <taxon>Bradyrhizobium</taxon>
    </lineage>
</organism>
<dbReference type="InterPro" id="IPR036909">
    <property type="entry name" value="Cyt_c-like_dom_sf"/>
</dbReference>
<dbReference type="Proteomes" id="UP000011841">
    <property type="component" value="Chromosome"/>
</dbReference>
<dbReference type="Gene3D" id="1.10.760.10">
    <property type="entry name" value="Cytochrome c-like domain"/>
    <property type="match status" value="1"/>
</dbReference>
<evidence type="ECO:0000256" key="2">
    <source>
        <dbReference type="ARBA" id="ARBA00022723"/>
    </source>
</evidence>
<feature type="signal peptide" evidence="5">
    <location>
        <begin position="1"/>
        <end position="21"/>
    </location>
</feature>
<evidence type="ECO:0000256" key="1">
    <source>
        <dbReference type="ARBA" id="ARBA00022617"/>
    </source>
</evidence>
<dbReference type="GeneID" id="301817049"/>
<dbReference type="HOGENOM" id="CLU_133116_0_1_5"/>
<keyword evidence="3 4" id="KW-0408">Iron</keyword>
<dbReference type="AlphaFoldDB" id="M4Z6M0"/>
<feature type="domain" description="Cytochrome c" evidence="6">
    <location>
        <begin position="24"/>
        <end position="106"/>
    </location>
</feature>
<dbReference type="SUPFAM" id="SSF46626">
    <property type="entry name" value="Cytochrome c"/>
    <property type="match status" value="1"/>
</dbReference>
<protein>
    <recommendedName>
        <fullName evidence="6">Cytochrome c domain-containing protein</fullName>
    </recommendedName>
</protein>
<dbReference type="InterPro" id="IPR009056">
    <property type="entry name" value="Cyt_c-like_dom"/>
</dbReference>
<dbReference type="PATRIC" id="fig|1245469.3.peg.3261"/>
<reference evidence="7 8" key="1">
    <citation type="journal article" date="2013" name="Appl. Environ. Microbiol.">
        <title>Genome analysis suggests that the soil oligotrophic bacterium Agromonas oligotrophica (Bradyrhizobium oligotrophicum) is a nitrogen-fixing symbiont of Aeschynomene indica.</title>
        <authorList>
            <person name="Okubo T."/>
            <person name="Fukushima S."/>
            <person name="Itakura M."/>
            <person name="Oshima K."/>
            <person name="Longtonglang A."/>
            <person name="Teaumroong N."/>
            <person name="Mitsui H."/>
            <person name="Hattori M."/>
            <person name="Hattori R."/>
            <person name="Hattori T."/>
            <person name="Minamisawa K."/>
        </authorList>
    </citation>
    <scope>NUCLEOTIDE SEQUENCE [LARGE SCALE GENOMIC DNA]</scope>
    <source>
        <strain evidence="7 8">S58</strain>
    </source>
</reference>
<keyword evidence="1 4" id="KW-0349">Heme</keyword>
<feature type="chain" id="PRO_5004061730" description="Cytochrome c domain-containing protein" evidence="5">
    <location>
        <begin position="22"/>
        <end position="112"/>
    </location>
</feature>
<keyword evidence="8" id="KW-1185">Reference proteome</keyword>
<evidence type="ECO:0000313" key="7">
    <source>
        <dbReference type="EMBL" id="BAM89188.1"/>
    </source>
</evidence>
<dbReference type="RefSeq" id="WP_015666308.1">
    <property type="nucleotide sequence ID" value="NC_020453.1"/>
</dbReference>
<evidence type="ECO:0000256" key="5">
    <source>
        <dbReference type="SAM" id="SignalP"/>
    </source>
</evidence>
<dbReference type="Pfam" id="PF00034">
    <property type="entry name" value="Cytochrom_C"/>
    <property type="match status" value="1"/>
</dbReference>
<sequence>MMMRTGLGLILLCALANPSHALDSEQKRGKALLQSLCSRCHAIGPTGASPHPDAPPFRTFGDSKLYDEDFAQRLQTGLSTIHKDMPSFQFDRPDAEAVVNYLKAIQVRPKRS</sequence>
<evidence type="ECO:0000256" key="3">
    <source>
        <dbReference type="ARBA" id="ARBA00023004"/>
    </source>
</evidence>
<dbReference type="GO" id="GO:0009055">
    <property type="term" value="F:electron transfer activity"/>
    <property type="evidence" value="ECO:0007669"/>
    <property type="project" value="InterPro"/>
</dbReference>
<dbReference type="eggNOG" id="COG2010">
    <property type="taxonomic scope" value="Bacteria"/>
</dbReference>
<gene>
    <name evidence="7" type="ORF">S58_31900</name>
</gene>
<dbReference type="OrthoDB" id="7363829at2"/>
<dbReference type="GO" id="GO:0046872">
    <property type="term" value="F:metal ion binding"/>
    <property type="evidence" value="ECO:0007669"/>
    <property type="project" value="UniProtKB-KW"/>
</dbReference>
<dbReference type="PROSITE" id="PS51007">
    <property type="entry name" value="CYTC"/>
    <property type="match status" value="1"/>
</dbReference>
<dbReference type="GO" id="GO:0020037">
    <property type="term" value="F:heme binding"/>
    <property type="evidence" value="ECO:0007669"/>
    <property type="project" value="InterPro"/>
</dbReference>
<evidence type="ECO:0000256" key="4">
    <source>
        <dbReference type="PROSITE-ProRule" id="PRU00433"/>
    </source>
</evidence>
<dbReference type="KEGG" id="aol:S58_31900"/>
<keyword evidence="2 4" id="KW-0479">Metal-binding</keyword>